<dbReference type="GO" id="GO:0071555">
    <property type="term" value="P:cell wall organization"/>
    <property type="evidence" value="ECO:0007669"/>
    <property type="project" value="UniProtKB-KW"/>
</dbReference>
<comment type="pathway">
    <text evidence="1">Cell wall biogenesis; peptidoglycan biosynthesis.</text>
</comment>
<organism evidence="7 8">
    <name type="scientific">Serpentinicella alkaliphila</name>
    <dbReference type="NCBI Taxonomy" id="1734049"/>
    <lineage>
        <taxon>Bacteria</taxon>
        <taxon>Bacillati</taxon>
        <taxon>Bacillota</taxon>
        <taxon>Clostridia</taxon>
        <taxon>Peptostreptococcales</taxon>
        <taxon>Natronincolaceae</taxon>
        <taxon>Serpentinicella</taxon>
    </lineage>
</organism>
<feature type="domain" description="L,D-TPase catalytic" evidence="6">
    <location>
        <begin position="312"/>
        <end position="447"/>
    </location>
</feature>
<name>A0A4V2T3M2_9FIRM</name>
<gene>
    <name evidence="7" type="ORF">EDD79_102010</name>
</gene>
<dbReference type="Proteomes" id="UP000295504">
    <property type="component" value="Unassembled WGS sequence"/>
</dbReference>
<keyword evidence="3" id="KW-0133">Cell shape</keyword>
<evidence type="ECO:0000256" key="3">
    <source>
        <dbReference type="ARBA" id="ARBA00022960"/>
    </source>
</evidence>
<keyword evidence="8" id="KW-1185">Reference proteome</keyword>
<evidence type="ECO:0000256" key="4">
    <source>
        <dbReference type="ARBA" id="ARBA00022984"/>
    </source>
</evidence>
<dbReference type="CDD" id="cd16913">
    <property type="entry name" value="YkuD_like"/>
    <property type="match status" value="1"/>
</dbReference>
<dbReference type="GO" id="GO:0016740">
    <property type="term" value="F:transferase activity"/>
    <property type="evidence" value="ECO:0007669"/>
    <property type="project" value="UniProtKB-KW"/>
</dbReference>
<dbReference type="GO" id="GO:0008360">
    <property type="term" value="P:regulation of cell shape"/>
    <property type="evidence" value="ECO:0007669"/>
    <property type="project" value="UniProtKB-KW"/>
</dbReference>
<evidence type="ECO:0000313" key="8">
    <source>
        <dbReference type="Proteomes" id="UP000295504"/>
    </source>
</evidence>
<evidence type="ECO:0000256" key="5">
    <source>
        <dbReference type="ARBA" id="ARBA00023316"/>
    </source>
</evidence>
<proteinExistence type="predicted"/>
<dbReference type="AlphaFoldDB" id="A0A4V2T3M2"/>
<protein>
    <submittedName>
        <fullName evidence="7">L,D-transpeptidase-like protein</fullName>
    </submittedName>
</protein>
<dbReference type="EMBL" id="SLYC01000020">
    <property type="protein sequence ID" value="TCQ01954.1"/>
    <property type="molecule type" value="Genomic_DNA"/>
</dbReference>
<evidence type="ECO:0000256" key="1">
    <source>
        <dbReference type="ARBA" id="ARBA00004752"/>
    </source>
</evidence>
<dbReference type="GO" id="GO:0009252">
    <property type="term" value="P:peptidoglycan biosynthetic process"/>
    <property type="evidence" value="ECO:0007669"/>
    <property type="project" value="UniProtKB-UniPathway"/>
</dbReference>
<sequence length="454" mass="51709">MYKKSILILIFIITLTTYGCANRREMPREQSPGQRVEQQREDRLAKSDQEAVEENINGYNLQDDLKITREEGSEISYINQEQKDELINGLGPKENNTILEEFRSSLPVGINNAIDYFKYNISFDYFLITAEEGSTIRETPTDESAAVTAKESLEKVSLLHRVEGEELEGSNIWYRVAFENQGSVNEGYIHSSMGTPRNFRFDSMKQAIDELNEQLGQGPLHFISNYKNENGTPPQRGDAAIDEFGYRVYHSAPAYDEANTESNYRYIPDGMLVRILDETGDFYHIDAPTFGRGYYVPKQYIDPNVTLRELTHVVVIDRSQQNQGAFEVEDNGLNLVSYTFSTTGIPGEFSYETTLGSYKAIQKRDRFEYLKSGTQEIAGYAPFAIRFTGGAYIHGVPVAYEEVEGEMVDPGFIEYLHTIGTFPRSNMCVRNFTSHAEFLYNWMNVRNGAVIVIE</sequence>
<comment type="caution">
    <text evidence="7">The sequence shown here is derived from an EMBL/GenBank/DDBJ whole genome shotgun (WGS) entry which is preliminary data.</text>
</comment>
<dbReference type="OrthoDB" id="92744at2"/>
<keyword evidence="5" id="KW-0961">Cell wall biogenesis/degradation</keyword>
<dbReference type="Gene3D" id="2.40.440.10">
    <property type="entry name" value="L,D-transpeptidase catalytic domain-like"/>
    <property type="match status" value="1"/>
</dbReference>
<accession>A0A4V2T3M2</accession>
<dbReference type="InterPro" id="IPR005490">
    <property type="entry name" value="LD_TPept_cat_dom"/>
</dbReference>
<evidence type="ECO:0000256" key="2">
    <source>
        <dbReference type="ARBA" id="ARBA00022679"/>
    </source>
</evidence>
<dbReference type="InterPro" id="IPR038063">
    <property type="entry name" value="Transpep_catalytic_dom"/>
</dbReference>
<evidence type="ECO:0000313" key="7">
    <source>
        <dbReference type="EMBL" id="TCQ01954.1"/>
    </source>
</evidence>
<dbReference type="Pfam" id="PF03734">
    <property type="entry name" value="YkuD"/>
    <property type="match status" value="1"/>
</dbReference>
<dbReference type="UniPathway" id="UPA00219"/>
<dbReference type="RefSeq" id="WP_132848636.1">
    <property type="nucleotide sequence ID" value="NZ_CP058648.1"/>
</dbReference>
<reference evidence="7 8" key="1">
    <citation type="submission" date="2019-03" db="EMBL/GenBank/DDBJ databases">
        <title>Genomic Encyclopedia of Type Strains, Phase IV (KMG-IV): sequencing the most valuable type-strain genomes for metagenomic binning, comparative biology and taxonomic classification.</title>
        <authorList>
            <person name="Goeker M."/>
        </authorList>
    </citation>
    <scope>NUCLEOTIDE SEQUENCE [LARGE SCALE GENOMIC DNA]</scope>
    <source>
        <strain evidence="7 8">DSM 100013</strain>
    </source>
</reference>
<dbReference type="PROSITE" id="PS51257">
    <property type="entry name" value="PROKAR_LIPOPROTEIN"/>
    <property type="match status" value="1"/>
</dbReference>
<dbReference type="SUPFAM" id="SSF141523">
    <property type="entry name" value="L,D-transpeptidase catalytic domain-like"/>
    <property type="match status" value="1"/>
</dbReference>
<keyword evidence="2" id="KW-0808">Transferase</keyword>
<keyword evidence="4" id="KW-0573">Peptidoglycan synthesis</keyword>
<evidence type="ECO:0000259" key="6">
    <source>
        <dbReference type="Pfam" id="PF03734"/>
    </source>
</evidence>